<sequence>MLLIFFSKVNAQAPASSNLRQKLLPVQADSIVLDTLSIIPNTLRIAQHDTTYYRVDYVNAILYWKQRPSTDMVTVEYRVFPYKLNPVAQRMNYDSLVRFSGTSFVYNINDDLSDAQRGIFNFGNIQASGSFGRQIGFGNNQDAVLNSTLNVQLSGMLGDSIELQAAITDNNIPIQPDGNTQQLNEFDEVYIRFKKKNWQLNIGDIDIRQDQAYFLNFYKRLQGVSFNTTNRVTDKIQSSTLASASIAKGKFTRNVFDGLEGNQGPYRLQGANSEIFFIVLGNTERVYLDGELLQRGEDQDYVINYNTAEVTFTPKRMITKDSRIQIEFEYADRNFLNANVFLTQEFDLNKKAKVRFGFFNNSDAKNSSINQVLDAPQKHFLSQLGDSIQKAFYSSATLDTFSAGKILYEKIYVGTDSFYRYSTDPNLAKYSLGFIQVGFGNGNYVPDYNGANGKVYVYVEPVGGVKQGNYEPAVLLITPKKQQVFDLGVDYNFNENTILKVEGAMSNYDINTFSRLDKGNNNGFAGKLQFANKAKLSAKRGTFLQTNIDYEYVQDRFKPLERLRSVEFTRDWGLPIVTTVATENIIRFASGLLNKNNEGITYKFTNYNRSDSYNGYQNSILHKANYGGWVFNNDFTITNFSTAADKGHFLRPVLDVSKQFKKLNDWRVGGRYTLEQNITRSKDTDTLSANAFSFDTYTVYVKSDEKKKNRYGINFFTRSDKYKMPGVQDLVRGDRSYNVNVQTDLLANEKRQLYVNATYRKLKVYEQTLSRQTADESILGRVEYMMNEWKGFITGNALYEVGAGQEQRRDFAYLEVPAGQGQYAWIDYNENGQQELNEFELAMYPDQAKFIRLFTPTNDFIKANYTTFNYNIAINPRSLWGGNDIKGFKKVLAKFNLNSSLQITNKTVAKGTFQANPFKLNVNDTGLITLNTAIVNTLSFNRFSHVWGLDLSNINNSGKALLTYGYESRRTNDWTSKFRWNMSKLFLFNLNLRTARNELYTANAQFDNRNYDLHIYSAEPGLSFINGTTFRVAGLYKLESKKNKPVFGNESSLSHSLTAESKYNLLQNTAVLGKFTFQNINYKQGTNNLVSPVSYMILEGLLPGKNYIWNITITKRLMNNLELNFQYDGRKSADSRTIHSGRATVTAIL</sequence>
<comment type="caution">
    <text evidence="1">The sequence shown here is derived from an EMBL/GenBank/DDBJ whole genome shotgun (WGS) entry which is preliminary data.</text>
</comment>
<name>A0ABW6A7H3_9BACT</name>
<dbReference type="RefSeq" id="WP_386100038.1">
    <property type="nucleotide sequence ID" value="NZ_JBHUOZ010000003.1"/>
</dbReference>
<proteinExistence type="predicted"/>
<reference evidence="2" key="1">
    <citation type="journal article" date="2019" name="Int. J. Syst. Evol. Microbiol.">
        <title>The Global Catalogue of Microorganisms (GCM) 10K type strain sequencing project: providing services to taxonomists for standard genome sequencing and annotation.</title>
        <authorList>
            <consortium name="The Broad Institute Genomics Platform"/>
            <consortium name="The Broad Institute Genome Sequencing Center for Infectious Disease"/>
            <person name="Wu L."/>
            <person name="Ma J."/>
        </authorList>
    </citation>
    <scope>NUCLEOTIDE SEQUENCE [LARGE SCALE GENOMIC DNA]</scope>
    <source>
        <strain evidence="2">KCTC 23299</strain>
    </source>
</reference>
<organism evidence="1 2">
    <name type="scientific">Terrimonas rubra</name>
    <dbReference type="NCBI Taxonomy" id="1035890"/>
    <lineage>
        <taxon>Bacteria</taxon>
        <taxon>Pseudomonadati</taxon>
        <taxon>Bacteroidota</taxon>
        <taxon>Chitinophagia</taxon>
        <taxon>Chitinophagales</taxon>
        <taxon>Chitinophagaceae</taxon>
        <taxon>Terrimonas</taxon>
    </lineage>
</organism>
<dbReference type="EMBL" id="JBHUOZ010000003">
    <property type="protein sequence ID" value="MFD2920861.1"/>
    <property type="molecule type" value="Genomic_DNA"/>
</dbReference>
<dbReference type="Proteomes" id="UP001597511">
    <property type="component" value="Unassembled WGS sequence"/>
</dbReference>
<gene>
    <name evidence="1" type="ORF">ACFS6H_14145</name>
</gene>
<evidence type="ECO:0000313" key="1">
    <source>
        <dbReference type="EMBL" id="MFD2920861.1"/>
    </source>
</evidence>
<accession>A0ABW6A7H3</accession>
<evidence type="ECO:0008006" key="3">
    <source>
        <dbReference type="Google" id="ProtNLM"/>
    </source>
</evidence>
<keyword evidence="2" id="KW-1185">Reference proteome</keyword>
<protein>
    <recommendedName>
        <fullName evidence="3">Cell surface protein SprA</fullName>
    </recommendedName>
</protein>
<evidence type="ECO:0000313" key="2">
    <source>
        <dbReference type="Proteomes" id="UP001597511"/>
    </source>
</evidence>